<dbReference type="AlphaFoldDB" id="A0AAD1YLV0"/>
<dbReference type="EMBL" id="CAMTCP010000293">
    <property type="protein sequence ID" value="CAI3693756.1"/>
    <property type="molecule type" value="Genomic_DNA"/>
</dbReference>
<sequence length="98" mass="11383">MVRMKNNYKSNRIYFGYSFDNIKNRLKYNLSLSNSKMKDYGGVIKIEYREYSVFIDSILSLSIIGCTDIVDEESLNSNINSIQSIIKKEISGFEFVNN</sequence>
<name>A0AAD1YLV0_9CLOT</name>
<evidence type="ECO:0000313" key="1">
    <source>
        <dbReference type="EMBL" id="CAI3693756.1"/>
    </source>
</evidence>
<evidence type="ECO:0000313" key="2">
    <source>
        <dbReference type="Proteomes" id="UP001189143"/>
    </source>
</evidence>
<organism evidence="1 2">
    <name type="scientific">Clostridium neonatale</name>
    <dbReference type="NCBI Taxonomy" id="137838"/>
    <lineage>
        <taxon>Bacteria</taxon>
        <taxon>Bacillati</taxon>
        <taxon>Bacillota</taxon>
        <taxon>Clostridia</taxon>
        <taxon>Eubacteriales</taxon>
        <taxon>Clostridiaceae</taxon>
        <taxon>Clostridium</taxon>
    </lineage>
</organism>
<reference evidence="1" key="1">
    <citation type="submission" date="2022-10" db="EMBL/GenBank/DDBJ databases">
        <authorList>
            <person name="Aires J."/>
            <person name="Mesa V."/>
        </authorList>
    </citation>
    <scope>NUCLEOTIDE SEQUENCE</scope>
    <source>
        <strain evidence="1">Clostridium neonatale JD116</strain>
    </source>
</reference>
<proteinExistence type="predicted"/>
<comment type="caution">
    <text evidence="1">The sequence shown here is derived from an EMBL/GenBank/DDBJ whole genome shotgun (WGS) entry which is preliminary data.</text>
</comment>
<protein>
    <submittedName>
        <fullName evidence="1">Uncharacterized protein</fullName>
    </submittedName>
</protein>
<gene>
    <name evidence="1" type="ORF">CNEO2_900001</name>
</gene>
<accession>A0AAD1YLV0</accession>
<dbReference type="Proteomes" id="UP001189143">
    <property type="component" value="Unassembled WGS sequence"/>
</dbReference>